<keyword evidence="3" id="KW-0997">Cell inner membrane</keyword>
<evidence type="ECO:0000256" key="4">
    <source>
        <dbReference type="ARBA" id="ARBA00022679"/>
    </source>
</evidence>
<keyword evidence="5 7" id="KW-0472">Membrane</keyword>
<evidence type="ECO:0000256" key="6">
    <source>
        <dbReference type="ARBA" id="ARBA00023315"/>
    </source>
</evidence>
<dbReference type="PANTHER" id="PTHR30606:SF10">
    <property type="entry name" value="PHOSPHATIDYLINOSITOL MANNOSIDE ACYLTRANSFERASE"/>
    <property type="match status" value="1"/>
</dbReference>
<dbReference type="AlphaFoldDB" id="A0A3B1BZF4"/>
<dbReference type="GO" id="GO:0008610">
    <property type="term" value="P:lipid biosynthetic process"/>
    <property type="evidence" value="ECO:0007669"/>
    <property type="project" value="UniProtKB-ARBA"/>
</dbReference>
<evidence type="ECO:0000256" key="3">
    <source>
        <dbReference type="ARBA" id="ARBA00022519"/>
    </source>
</evidence>
<evidence type="ECO:0008006" key="9">
    <source>
        <dbReference type="Google" id="ProtNLM"/>
    </source>
</evidence>
<keyword evidence="2" id="KW-1003">Cell membrane</keyword>
<evidence type="ECO:0000256" key="5">
    <source>
        <dbReference type="ARBA" id="ARBA00023136"/>
    </source>
</evidence>
<dbReference type="GO" id="GO:1901137">
    <property type="term" value="P:carbohydrate derivative biosynthetic process"/>
    <property type="evidence" value="ECO:0007669"/>
    <property type="project" value="UniProtKB-ARBA"/>
</dbReference>
<dbReference type="GO" id="GO:0005886">
    <property type="term" value="C:plasma membrane"/>
    <property type="evidence" value="ECO:0007669"/>
    <property type="project" value="UniProtKB-SubCell"/>
</dbReference>
<dbReference type="GO" id="GO:0016746">
    <property type="term" value="F:acyltransferase activity"/>
    <property type="evidence" value="ECO:0007669"/>
    <property type="project" value="UniProtKB-KW"/>
</dbReference>
<protein>
    <recommendedName>
        <fullName evidence="9">Lipid A biosynthesis lauroyl acyltransferase</fullName>
    </recommendedName>
</protein>
<evidence type="ECO:0000256" key="2">
    <source>
        <dbReference type="ARBA" id="ARBA00022475"/>
    </source>
</evidence>
<name>A0A3B1BZF4_9ZZZZ</name>
<keyword evidence="6" id="KW-0012">Acyltransferase</keyword>
<sequence length="329" mass="37098">MGSGKNNSSADKAAFVFLKGLALFLVAVPRNVAFGAGSALGWVLWVFLRIERKRLKITMNNLKILYPDATDKELRNIVRRVCRHFGRFHSESMRGPILKRSDFEGRVKFEGLDNFISACKEGKGVILATAHFGHFELGACALALMGYPVFSVIREVDNVYVDELLDNVRRSTGLGIIKKESASKEIIKHLREGHVVTIHTDLHAAFNKIFIKFFGKWAATFITPAVLNLRTKAPVLPMFCFRNDADDSYTIRFYPQVKIKPTGDISADVRQITTYIAGVLENVIREAPEQWFWLHRRWKEEPDDKELEAIKKQEALIDSGADKAGVTSA</sequence>
<dbReference type="InterPro" id="IPR004960">
    <property type="entry name" value="LipA_acyltrans"/>
</dbReference>
<dbReference type="PIRSF" id="PIRSF026649">
    <property type="entry name" value="MsbB"/>
    <property type="match status" value="1"/>
</dbReference>
<keyword evidence="4" id="KW-0808">Transferase</keyword>
<dbReference type="PANTHER" id="PTHR30606">
    <property type="entry name" value="LIPID A BIOSYNTHESIS LAUROYL ACYLTRANSFERASE"/>
    <property type="match status" value="1"/>
</dbReference>
<reference evidence="8" key="1">
    <citation type="submission" date="2018-06" db="EMBL/GenBank/DDBJ databases">
        <authorList>
            <person name="Zhirakovskaya E."/>
        </authorList>
    </citation>
    <scope>NUCLEOTIDE SEQUENCE</scope>
</reference>
<evidence type="ECO:0000256" key="1">
    <source>
        <dbReference type="ARBA" id="ARBA00004533"/>
    </source>
</evidence>
<evidence type="ECO:0000313" key="8">
    <source>
        <dbReference type="EMBL" id="VAX16090.1"/>
    </source>
</evidence>
<feature type="transmembrane region" description="Helical" evidence="7">
    <location>
        <begin position="20"/>
        <end position="48"/>
    </location>
</feature>
<accession>A0A3B1BZF4</accession>
<organism evidence="8">
    <name type="scientific">hydrothermal vent metagenome</name>
    <dbReference type="NCBI Taxonomy" id="652676"/>
    <lineage>
        <taxon>unclassified sequences</taxon>
        <taxon>metagenomes</taxon>
        <taxon>ecological metagenomes</taxon>
    </lineage>
</organism>
<evidence type="ECO:0000256" key="7">
    <source>
        <dbReference type="SAM" id="Phobius"/>
    </source>
</evidence>
<dbReference type="Pfam" id="PF03279">
    <property type="entry name" value="Lip_A_acyltrans"/>
    <property type="match status" value="1"/>
</dbReference>
<keyword evidence="7" id="KW-0812">Transmembrane</keyword>
<dbReference type="CDD" id="cd07984">
    <property type="entry name" value="LPLAT_LABLAT-like"/>
    <property type="match status" value="1"/>
</dbReference>
<dbReference type="EMBL" id="UOGA01000055">
    <property type="protein sequence ID" value="VAX16090.1"/>
    <property type="molecule type" value="Genomic_DNA"/>
</dbReference>
<comment type="subcellular location">
    <subcellularLocation>
        <location evidence="1">Cell inner membrane</location>
    </subcellularLocation>
</comment>
<proteinExistence type="predicted"/>
<keyword evidence="7" id="KW-1133">Transmembrane helix</keyword>
<gene>
    <name evidence="8" type="ORF">MNBD_NITROSPINAE04-2341</name>
</gene>